<dbReference type="Proteomes" id="UP000029661">
    <property type="component" value="Chromosome"/>
</dbReference>
<proteinExistence type="predicted"/>
<dbReference type="EMBL" id="CP006933">
    <property type="protein sequence ID" value="AIS31667.1"/>
    <property type="molecule type" value="Genomic_DNA"/>
</dbReference>
<dbReference type="EMBL" id="LN515531">
    <property type="protein sequence ID" value="CEA13166.1"/>
    <property type="molecule type" value="Genomic_DNA"/>
</dbReference>
<dbReference type="KEGG" id="mfc:BRM9_0850"/>
<reference evidence="4" key="3">
    <citation type="submission" date="2020-10" db="EMBL/GenBank/DDBJ databases">
        <title>Dehalococcoides mccartyi of a TCE/Cr reducing biochatode.</title>
        <authorList>
            <person name="Matturro B."/>
        </authorList>
    </citation>
    <scope>NUCLEOTIDE SEQUENCE</scope>
    <source>
        <strain evidence="4">Bin2</strain>
    </source>
</reference>
<evidence type="ECO:0000313" key="4">
    <source>
        <dbReference type="EMBL" id="MBF4475886.1"/>
    </source>
</evidence>
<dbReference type="EMBL" id="LN734822">
    <property type="protein sequence ID" value="CEL25530.1"/>
    <property type="molecule type" value="Genomic_DNA"/>
</dbReference>
<name>A0A089ZC95_METFO</name>
<reference evidence="1" key="1">
    <citation type="submission" date="2013-12" db="EMBL/GenBank/DDBJ databases">
        <title>The complete genome sequence of Methanobacterium sp. BRM9.</title>
        <authorList>
            <consortium name="Pastoral Greenhouse Gas Research Consortium"/>
            <person name="Kelly W.J."/>
            <person name="Leahy S.C."/>
            <person name="Perry R."/>
            <person name="Li D."/>
            <person name="Altermann E."/>
            <person name="Lambie S.C."/>
            <person name="Attwood G.T."/>
        </authorList>
    </citation>
    <scope>NUCLEOTIDE SEQUENCE [LARGE SCALE GENOMIC DNA]</scope>
    <source>
        <strain evidence="1">BRM9</strain>
    </source>
</reference>
<evidence type="ECO:0000313" key="3">
    <source>
        <dbReference type="EMBL" id="CEL25530.1"/>
    </source>
</evidence>
<dbReference type="KEGG" id="mfi:DSM1535_0813"/>
<protein>
    <submittedName>
        <fullName evidence="1">Uncharacterized protein</fullName>
    </submittedName>
</protein>
<dbReference type="GeneID" id="82850634"/>
<dbReference type="OrthoDB" id="70708at2157"/>
<dbReference type="AlphaFoldDB" id="A0A089ZC95"/>
<evidence type="ECO:0000313" key="5">
    <source>
        <dbReference type="Proteomes" id="UP000029661"/>
    </source>
</evidence>
<dbReference type="Proteomes" id="UP000606900">
    <property type="component" value="Unassembled WGS sequence"/>
</dbReference>
<evidence type="ECO:0000313" key="6">
    <source>
        <dbReference type="Proteomes" id="UP000062768"/>
    </source>
</evidence>
<dbReference type="EMBL" id="JADIIL010000037">
    <property type="protein sequence ID" value="MBF4475886.1"/>
    <property type="molecule type" value="Genomic_DNA"/>
</dbReference>
<dbReference type="RefSeq" id="WP_156104948.1">
    <property type="nucleotide sequence ID" value="NZ_CALCVY010000014.1"/>
</dbReference>
<reference evidence="3" key="2">
    <citation type="submission" date="2014-09" db="EMBL/GenBank/DDBJ databases">
        <authorList>
            <person name="Bishop-Lilly K.A."/>
            <person name="Broomall S.M."/>
            <person name="Chain P.S."/>
            <person name="Chertkov O."/>
            <person name="Coyne S.R."/>
            <person name="Daligault H.E."/>
            <person name="Davenport K.W."/>
            <person name="Erkkila T."/>
            <person name="Frey K.G."/>
            <person name="Gibbons H.S."/>
            <person name="Gu W."/>
            <person name="Jaissle J."/>
            <person name="Johnson S.L."/>
            <person name="Koroleva G.I."/>
            <person name="Ladner J.T."/>
            <person name="Lo C.-C."/>
            <person name="Minogue T.D."/>
            <person name="Munk C."/>
            <person name="Palacios G.F."/>
            <person name="Redden C.L."/>
            <person name="Rosenzweig C.N."/>
            <person name="Scholz M.B."/>
            <person name="Teshima H."/>
            <person name="Xu Y."/>
        </authorList>
    </citation>
    <scope>NUCLEOTIDE SEQUENCE</scope>
    <source>
        <strain evidence="3">Mb9</strain>
    </source>
</reference>
<organism evidence="1 5">
    <name type="scientific">Methanobacterium formicicum</name>
    <dbReference type="NCBI Taxonomy" id="2162"/>
    <lineage>
        <taxon>Archaea</taxon>
        <taxon>Methanobacteriati</taxon>
        <taxon>Methanobacteriota</taxon>
        <taxon>Methanomada group</taxon>
        <taxon>Methanobacteria</taxon>
        <taxon>Methanobacteriales</taxon>
        <taxon>Methanobacteriaceae</taxon>
        <taxon>Methanobacterium</taxon>
    </lineage>
</organism>
<accession>A0A089ZC95</accession>
<dbReference type="Proteomes" id="UP000062768">
    <property type="component" value="Chromosome I"/>
</dbReference>
<sequence length="49" mass="6117">MARFYRIRDFLDDESVERFINELIEENMEYLRTKYRQITSAAIESRKRL</sequence>
<keyword evidence="6" id="KW-1185">Reference proteome</keyword>
<dbReference type="PATRIC" id="fig|2162.10.peg.1977"/>
<evidence type="ECO:0000313" key="2">
    <source>
        <dbReference type="EMBL" id="CEA13166.1"/>
    </source>
</evidence>
<gene>
    <name evidence="1" type="ORF">BRM9_0850</name>
    <name evidence="2" type="ORF">DSM1535_0813</name>
    <name evidence="4" type="ORF">ISP06_10535</name>
    <name evidence="3" type="ORF">MB9_1903</name>
</gene>
<evidence type="ECO:0000313" key="1">
    <source>
        <dbReference type="EMBL" id="AIS31667.1"/>
    </source>
</evidence>